<keyword evidence="1" id="KW-0645">Protease</keyword>
<dbReference type="SUPFAM" id="SSF56672">
    <property type="entry name" value="DNA/RNA polymerases"/>
    <property type="match status" value="1"/>
</dbReference>
<sequence length="1748" mass="198101">MDSQSTQTIKLPILQPENCNAPIVTKTVNGKESVIPPTSVEEKVQRRVELKARSTLLMALPNEHRLKLNSYKDAKTPMQAIGNRFGGAADSSTTIENLSDAMIYSFFASQPTTPQLDNEDLQQIHPDDLEEIDLKWNIAMLSLRARRFLKNTGRKLDMANKEKIGFDKSKVECFNCHKRGHFAREYRAPRNQDSRNNDQAKEGLTICSLMAYSSTSSISSTNSEVSNESNCFSSCLECVKNLKEQNEQLVKDLRTTRISVVSYKTSLESVEARLLVFKKNKSVYEEDIKLLKREIYLRDLDITEFKRKLELATKEKYEVQLTVRKFENSSKNVSKLLDRQIMAKCKTGLGYNAAPPPYTGNFMPPKSDLVYPSLDDFVDVNKSVSEPIVKKPTVKTNEPETSRKENEPPIIEDWVSDSNEENVPKVKTVEMFNKPSFAKINFVKSTEQVKSPRKTLVDKNRQNTPSPRGNKRNWNQQMSQKLESDFEMFNKACHVCGSFDHLKNDCNNWHMTGNRSYLTDYEEIDGGFVAFRGNSKGGKITGKGKIRTSKLDFEDVYFVKELKFNLFSVSQMRDKKNSVIFTDTKCVVLSLDFKLTDESHILLKVPRKDNMYSVDLKNVVPQGGLTFLFAKATPNESNLWHRRLGHGIKREFSVAKTPQQNGVAKRKNRTLIEAARTMLPDSKLPTTFWAEAFNTACYVQNRVLVIKPQNKTPYELFLGRKPALSFMRPFRCPVTILNTIDHLGKFDGKADVGFIVGYSTNSKAFRVFNSRTRIVEENLHVQFSENTPNIARSGPNCLFDIDALTKSMNYKPIVAGNQSNGNASTKACNDAGKARMETIPSKDYILLPMWPADLLFSQDSKSSPDVGFISLGEEEKKDAKDPRNKDIEAPSTKEPRINQDKDENINNTNNINTASDGNITKNVNAVSSTVNAAEIEVNAVDPKTSIELLNDPNMPELEDIVYSDNDEDVGAEADMNNLDAFTLVDPIPTTRIHKDHPVEQIIRYLNSAPQTRRMTKNLKEHGLFSSVQQRTNHKDFQNCLFACFLSQEEPKKVIQALKDPSWIEAIQDELLQFKLQKLPELKQSGFEDPDFPDRVYKVEKALYGLHQAPKAWYETLSTYLLDNGFQRGKIDKTLFIRRVKGNILLVQVYVDDIIFSSTKKSLCTEFEKMMHKNFQMSSMGELTFFLGLQVKQKEDDIFISQDKYVTEILKKFGFTSVKTASTPMETQKPLLKDADGEDVDKHLYRSMIGSLMYLTSSRPDIMFTDPPFDLMAYTNSDYTGASLDRKSTTGGCQFLGCRLISWQCKNQTVVANSTTEAEYIAASNCCGQFRDAVKAKTVNGEVQLQALVDKKTMIITESTIRRDLQLEDANGVDFLPNATIFEQLTLMGTMASAIICLATNQKFNFSKYIFDNMVKNVDSMVKFGMYPRFVQVFLNKQVEDMSHHKRIYVTPSHNKKIFKNMKRERKSFSGRVTPLFQTIMVQAHEEMGEGLEIPTDPHHIPIITQPSLSQPQRKQKSRKSKKKNTEAPQLSGSIDNVPDENIPTTSNDPLLSGEDRLKLTELMDLCTNLQKKVLDLEKAKTAQDSEIASLKKKVKKLERRNKSRTIGLKRLRKVGLARRVESSDEAKVTLIDKTQGRNDDNLMFDTCVLDEQEVEVEKVVSTAAITTESATTTTVDELNLAQTLIKIKAAKPKVRGVMIQELTEFTTTTTTTIPAASKPSQDKGKAKLIKSEKPLKKKNQIMYDQELL</sequence>
<dbReference type="Pfam" id="PF22936">
    <property type="entry name" value="Pol_BBD"/>
    <property type="match status" value="1"/>
</dbReference>
<dbReference type="CDD" id="cd09272">
    <property type="entry name" value="RNase_HI_RT_Ty1"/>
    <property type="match status" value="1"/>
</dbReference>
<feature type="compositionally biased region" description="Basic residues" evidence="6">
    <location>
        <begin position="1513"/>
        <end position="1522"/>
    </location>
</feature>
<evidence type="ECO:0000256" key="2">
    <source>
        <dbReference type="ARBA" id="ARBA00022723"/>
    </source>
</evidence>
<feature type="region of interest" description="Disordered" evidence="6">
    <location>
        <begin position="866"/>
        <end position="915"/>
    </location>
</feature>
<feature type="compositionally biased region" description="Basic and acidic residues" evidence="6">
    <location>
        <begin position="873"/>
        <end position="904"/>
    </location>
</feature>
<feature type="region of interest" description="Disordered" evidence="6">
    <location>
        <begin position="1491"/>
        <end position="1553"/>
    </location>
</feature>
<feature type="region of interest" description="Disordered" evidence="6">
    <location>
        <begin position="449"/>
        <end position="473"/>
    </location>
</feature>
<dbReference type="EMBL" id="BQNB010014212">
    <property type="protein sequence ID" value="GJT25409.1"/>
    <property type="molecule type" value="Genomic_DNA"/>
</dbReference>
<evidence type="ECO:0000256" key="5">
    <source>
        <dbReference type="SAM" id="Coils"/>
    </source>
</evidence>
<evidence type="ECO:0000313" key="9">
    <source>
        <dbReference type="Proteomes" id="UP001151760"/>
    </source>
</evidence>
<evidence type="ECO:0000259" key="7">
    <source>
        <dbReference type="PROSITE" id="PS50994"/>
    </source>
</evidence>
<evidence type="ECO:0000256" key="1">
    <source>
        <dbReference type="ARBA" id="ARBA00022670"/>
    </source>
</evidence>
<reference evidence="8" key="1">
    <citation type="journal article" date="2022" name="Int. J. Mol. Sci.">
        <title>Draft Genome of Tanacetum Coccineum: Genomic Comparison of Closely Related Tanacetum-Family Plants.</title>
        <authorList>
            <person name="Yamashiro T."/>
            <person name="Shiraishi A."/>
            <person name="Nakayama K."/>
            <person name="Satake H."/>
        </authorList>
    </citation>
    <scope>NUCLEOTIDE SEQUENCE</scope>
</reference>
<protein>
    <submittedName>
        <fullName evidence="8">Ribonuclease H-like domain-containing protein</fullName>
    </submittedName>
</protein>
<comment type="caution">
    <text evidence="8">The sequence shown here is derived from an EMBL/GenBank/DDBJ whole genome shotgun (WGS) entry which is preliminary data.</text>
</comment>
<dbReference type="InterPro" id="IPR036875">
    <property type="entry name" value="Znf_CCHC_sf"/>
</dbReference>
<accession>A0ABQ5CKK3</accession>
<evidence type="ECO:0000313" key="8">
    <source>
        <dbReference type="EMBL" id="GJT25409.1"/>
    </source>
</evidence>
<dbReference type="InterPro" id="IPR001584">
    <property type="entry name" value="Integrase_cat-core"/>
</dbReference>
<keyword evidence="4" id="KW-0378">Hydrolase</keyword>
<dbReference type="SUPFAM" id="SSF57756">
    <property type="entry name" value="Retrovirus zinc finger-like domains"/>
    <property type="match status" value="1"/>
</dbReference>
<organism evidence="8 9">
    <name type="scientific">Tanacetum coccineum</name>
    <dbReference type="NCBI Taxonomy" id="301880"/>
    <lineage>
        <taxon>Eukaryota</taxon>
        <taxon>Viridiplantae</taxon>
        <taxon>Streptophyta</taxon>
        <taxon>Embryophyta</taxon>
        <taxon>Tracheophyta</taxon>
        <taxon>Spermatophyta</taxon>
        <taxon>Magnoliopsida</taxon>
        <taxon>eudicotyledons</taxon>
        <taxon>Gunneridae</taxon>
        <taxon>Pentapetalae</taxon>
        <taxon>asterids</taxon>
        <taxon>campanulids</taxon>
        <taxon>Asterales</taxon>
        <taxon>Asteraceae</taxon>
        <taxon>Asteroideae</taxon>
        <taxon>Anthemideae</taxon>
        <taxon>Anthemidinae</taxon>
        <taxon>Tanacetum</taxon>
    </lineage>
</organism>
<feature type="compositionally biased region" description="Low complexity" evidence="6">
    <location>
        <begin position="1500"/>
        <end position="1512"/>
    </location>
</feature>
<dbReference type="Proteomes" id="UP001151760">
    <property type="component" value="Unassembled WGS sequence"/>
</dbReference>
<reference evidence="8" key="2">
    <citation type="submission" date="2022-01" db="EMBL/GenBank/DDBJ databases">
        <authorList>
            <person name="Yamashiro T."/>
            <person name="Shiraishi A."/>
            <person name="Satake H."/>
            <person name="Nakayama K."/>
        </authorList>
    </citation>
    <scope>NUCLEOTIDE SEQUENCE</scope>
</reference>
<feature type="domain" description="Integrase catalytic" evidence="7">
    <location>
        <begin position="646"/>
        <end position="721"/>
    </location>
</feature>
<keyword evidence="5" id="KW-0175">Coiled coil</keyword>
<dbReference type="Pfam" id="PF25597">
    <property type="entry name" value="SH3_retrovirus"/>
    <property type="match status" value="1"/>
</dbReference>
<evidence type="ECO:0000256" key="3">
    <source>
        <dbReference type="ARBA" id="ARBA00022750"/>
    </source>
</evidence>
<keyword evidence="9" id="KW-1185">Reference proteome</keyword>
<dbReference type="PANTHER" id="PTHR42648">
    <property type="entry name" value="TRANSPOSASE, PUTATIVE-RELATED"/>
    <property type="match status" value="1"/>
</dbReference>
<dbReference type="InterPro" id="IPR036397">
    <property type="entry name" value="RNaseH_sf"/>
</dbReference>
<dbReference type="InterPro" id="IPR057670">
    <property type="entry name" value="SH3_retrovirus"/>
</dbReference>
<dbReference type="InterPro" id="IPR001878">
    <property type="entry name" value="Znf_CCHC"/>
</dbReference>
<proteinExistence type="predicted"/>
<evidence type="ECO:0000256" key="6">
    <source>
        <dbReference type="SAM" id="MobiDB-lite"/>
    </source>
</evidence>
<dbReference type="SUPFAM" id="SSF53098">
    <property type="entry name" value="Ribonuclease H-like"/>
    <property type="match status" value="1"/>
</dbReference>
<dbReference type="PROSITE" id="PS50994">
    <property type="entry name" value="INTEGRASE"/>
    <property type="match status" value="1"/>
</dbReference>
<dbReference type="PANTHER" id="PTHR42648:SF32">
    <property type="entry name" value="RIBONUCLEASE H-LIKE DOMAIN, GAG-PRE-INTEGRASE DOMAIN PROTEIN-RELATED"/>
    <property type="match status" value="1"/>
</dbReference>
<keyword evidence="3" id="KW-0064">Aspartyl protease</keyword>
<dbReference type="Pfam" id="PF07727">
    <property type="entry name" value="RVT_2"/>
    <property type="match status" value="1"/>
</dbReference>
<keyword evidence="2" id="KW-0479">Metal-binding</keyword>
<dbReference type="InterPro" id="IPR043502">
    <property type="entry name" value="DNA/RNA_pol_sf"/>
</dbReference>
<name>A0ABQ5CKK3_9ASTR</name>
<dbReference type="Gene3D" id="3.30.420.10">
    <property type="entry name" value="Ribonuclease H-like superfamily/Ribonuclease H"/>
    <property type="match status" value="1"/>
</dbReference>
<dbReference type="InterPro" id="IPR013103">
    <property type="entry name" value="RVT_2"/>
</dbReference>
<dbReference type="InterPro" id="IPR012337">
    <property type="entry name" value="RNaseH-like_sf"/>
</dbReference>
<gene>
    <name evidence="8" type="ORF">Tco_0895346</name>
</gene>
<evidence type="ECO:0000256" key="4">
    <source>
        <dbReference type="ARBA" id="ARBA00022801"/>
    </source>
</evidence>
<feature type="coiled-coil region" evidence="5">
    <location>
        <begin position="1559"/>
        <end position="1600"/>
    </location>
</feature>
<dbReference type="InterPro" id="IPR039537">
    <property type="entry name" value="Retrotran_Ty1/copia-like"/>
</dbReference>
<dbReference type="InterPro" id="IPR054722">
    <property type="entry name" value="PolX-like_BBD"/>
</dbReference>
<feature type="compositionally biased region" description="Polar residues" evidence="6">
    <location>
        <begin position="462"/>
        <end position="473"/>
    </location>
</feature>
<dbReference type="SMART" id="SM00343">
    <property type="entry name" value="ZnF_C2HC"/>
    <property type="match status" value="2"/>
</dbReference>